<dbReference type="RefSeq" id="YP_010218647.1">
    <property type="nucleotide sequence ID" value="NC_058917.1"/>
</dbReference>
<dbReference type="Gene3D" id="3.10.28.10">
    <property type="entry name" value="Homing endonucleases"/>
    <property type="match status" value="1"/>
</dbReference>
<evidence type="ECO:0008006" key="2">
    <source>
        <dbReference type="Google" id="ProtNLM"/>
    </source>
</evidence>
<dbReference type="SUPFAM" id="SSF55608">
    <property type="entry name" value="Homing endonucleases"/>
    <property type="match status" value="1"/>
</dbReference>
<accession>A0A8K1I5L6</accession>
<sequence length="180" mass="20527">MINGKILMSLTELEILIEKYKDEAKESYHNQEFSSDFLLAMRYLFNGFFQAEGSWSGKFHSSSSHHFSPIFSIGQNISDKSLQFFSLLWVILGCQLKWSISKNQSGKYHIQLRSTNKEYIMSVLFPYLSLTYGEKFTAMAKLSRIDELNCLNTLSSRLEIINLAYSLTPGGGGVETVLLH</sequence>
<dbReference type="EMBL" id="MW538937">
    <property type="protein sequence ID" value="UBU98510.1"/>
    <property type="molecule type" value="Genomic_DNA"/>
</dbReference>
<protein>
    <recommendedName>
        <fullName evidence="2">Homing endonuclease LAGLIDADG domain-containing protein</fullName>
    </recommendedName>
</protein>
<dbReference type="AlphaFoldDB" id="A0A8K1I5L6"/>
<gene>
    <name evidence="1" type="primary">orf180A</name>
</gene>
<organism evidence="1">
    <name type="scientific">Morchella brunnea</name>
    <dbReference type="NCBI Taxonomy" id="1174671"/>
    <lineage>
        <taxon>Eukaryota</taxon>
        <taxon>Fungi</taxon>
        <taxon>Dikarya</taxon>
        <taxon>Ascomycota</taxon>
        <taxon>Pezizomycotina</taxon>
        <taxon>Pezizomycetes</taxon>
        <taxon>Pezizales</taxon>
        <taxon>Morchellaceae</taxon>
        <taxon>Morchella</taxon>
    </lineage>
</organism>
<keyword evidence="1" id="KW-0496">Mitochondrion</keyword>
<evidence type="ECO:0000313" key="1">
    <source>
        <dbReference type="EMBL" id="UBU98510.1"/>
    </source>
</evidence>
<dbReference type="GeneID" id="68665170"/>
<name>A0A8K1I5L6_9PEZI</name>
<proteinExistence type="predicted"/>
<dbReference type="InterPro" id="IPR027434">
    <property type="entry name" value="Homing_endonucl"/>
</dbReference>
<geneLocation type="mitochondrion" evidence="1"/>
<reference evidence="1" key="1">
    <citation type="submission" date="2021-01" db="EMBL/GenBank/DDBJ databases">
        <authorList>
            <person name="Sun H.-H."/>
            <person name="Zhang S."/>
            <person name="Zhang Y.-J."/>
        </authorList>
    </citation>
    <scope>NUCLEOTIDE SEQUENCE</scope>
    <source>
        <strain evidence="1">CMM1</strain>
    </source>
</reference>